<keyword evidence="5 12" id="KW-0235">DNA replication</keyword>
<dbReference type="GO" id="GO:0000428">
    <property type="term" value="C:DNA-directed RNA polymerase complex"/>
    <property type="evidence" value="ECO:0007669"/>
    <property type="project" value="UniProtKB-KW"/>
</dbReference>
<dbReference type="InterPro" id="IPR037068">
    <property type="entry name" value="DNA_primase_core_N_sf"/>
</dbReference>
<dbReference type="RefSeq" id="WP_073075632.1">
    <property type="nucleotide sequence ID" value="NZ_FQXV01000001.1"/>
</dbReference>
<evidence type="ECO:0000256" key="5">
    <source>
        <dbReference type="ARBA" id="ARBA00022705"/>
    </source>
</evidence>
<dbReference type="InterPro" id="IPR036977">
    <property type="entry name" value="DNA_primase_Znf_CHC2"/>
</dbReference>
<dbReference type="InterPro" id="IPR002694">
    <property type="entry name" value="Znf_CHC2"/>
</dbReference>
<evidence type="ECO:0000256" key="7">
    <source>
        <dbReference type="ARBA" id="ARBA00022771"/>
    </source>
</evidence>
<comment type="domain">
    <text evidence="12">Contains an N-terminal zinc-binding domain, a central core domain that contains the primase activity, and a C-terminal DnaB-binding domain.</text>
</comment>
<dbReference type="CDD" id="cd03364">
    <property type="entry name" value="TOPRIM_DnaG_primases"/>
    <property type="match status" value="1"/>
</dbReference>
<protein>
    <recommendedName>
        <fullName evidence="12 13">DNA primase</fullName>
        <ecNumber evidence="12">2.7.7.101</ecNumber>
    </recommendedName>
</protein>
<dbReference type="SMART" id="SM00493">
    <property type="entry name" value="TOPRIM"/>
    <property type="match status" value="1"/>
</dbReference>
<dbReference type="Gene3D" id="3.90.580.10">
    <property type="entry name" value="Zinc finger, CHC2-type domain"/>
    <property type="match status" value="1"/>
</dbReference>
<comment type="similarity">
    <text evidence="12 13">Belongs to the DnaG primase family.</text>
</comment>
<dbReference type="GO" id="GO:0003899">
    <property type="term" value="F:DNA-directed RNA polymerase activity"/>
    <property type="evidence" value="ECO:0007669"/>
    <property type="project" value="UniProtKB-UniRule"/>
</dbReference>
<dbReference type="Gene3D" id="1.10.860.10">
    <property type="entry name" value="DNAb Helicase, Chain A"/>
    <property type="match status" value="1"/>
</dbReference>
<feature type="domain" description="Toprim" evidence="15">
    <location>
        <begin position="255"/>
        <end position="336"/>
    </location>
</feature>
<dbReference type="FunFam" id="3.90.580.10:FF:000001">
    <property type="entry name" value="DNA primase"/>
    <property type="match status" value="1"/>
</dbReference>
<evidence type="ECO:0000256" key="14">
    <source>
        <dbReference type="PIRSR" id="PIRSR002811-1"/>
    </source>
</evidence>
<dbReference type="PROSITE" id="PS50880">
    <property type="entry name" value="TOPRIM"/>
    <property type="match status" value="1"/>
</dbReference>
<keyword evidence="7 12" id="KW-0863">Zinc-finger</keyword>
<dbReference type="Gene3D" id="3.40.1360.10">
    <property type="match status" value="1"/>
</dbReference>
<dbReference type="InterPro" id="IPR030846">
    <property type="entry name" value="DnaG_bac"/>
</dbReference>
<dbReference type="Pfam" id="PF01807">
    <property type="entry name" value="Zn_ribbon_DnaG"/>
    <property type="match status" value="1"/>
</dbReference>
<dbReference type="Gene3D" id="3.90.980.10">
    <property type="entry name" value="DNA primase, catalytic core, N-terminal domain"/>
    <property type="match status" value="1"/>
</dbReference>
<evidence type="ECO:0000256" key="10">
    <source>
        <dbReference type="ARBA" id="ARBA00023125"/>
    </source>
</evidence>
<dbReference type="Proteomes" id="UP000183995">
    <property type="component" value="Unassembled WGS sequence"/>
</dbReference>
<dbReference type="PANTHER" id="PTHR30313:SF2">
    <property type="entry name" value="DNA PRIMASE"/>
    <property type="match status" value="1"/>
</dbReference>
<dbReference type="PIRSF" id="PIRSF002811">
    <property type="entry name" value="DnaG"/>
    <property type="match status" value="1"/>
</dbReference>
<evidence type="ECO:0000313" key="17">
    <source>
        <dbReference type="Proteomes" id="UP000183995"/>
    </source>
</evidence>
<feature type="zinc finger region" description="CHC2-type" evidence="12 14">
    <location>
        <begin position="39"/>
        <end position="63"/>
    </location>
</feature>
<comment type="cofactor">
    <cofactor evidence="12 13 14">
        <name>Zn(2+)</name>
        <dbReference type="ChEBI" id="CHEBI:29105"/>
    </cofactor>
    <text evidence="12 13 14">Binds 1 zinc ion per monomer.</text>
</comment>
<dbReference type="InterPro" id="IPR050219">
    <property type="entry name" value="DnaG_primase"/>
</dbReference>
<keyword evidence="6 12" id="KW-0479">Metal-binding</keyword>
<organism evidence="16 17">
    <name type="scientific">Sporobacter termitidis DSM 10068</name>
    <dbReference type="NCBI Taxonomy" id="1123282"/>
    <lineage>
        <taxon>Bacteria</taxon>
        <taxon>Bacillati</taxon>
        <taxon>Bacillota</taxon>
        <taxon>Clostridia</taxon>
        <taxon>Eubacteriales</taxon>
        <taxon>Oscillospiraceae</taxon>
        <taxon>Sporobacter</taxon>
    </lineage>
</organism>
<comment type="catalytic activity">
    <reaction evidence="12">
        <text>ssDNA + n NTP = ssDNA/pppN(pN)n-1 hybrid + (n-1) diphosphate.</text>
        <dbReference type="EC" id="2.7.7.101"/>
    </reaction>
</comment>
<gene>
    <name evidence="12" type="primary">dnaG</name>
    <name evidence="16" type="ORF">SAMN02745823_00027</name>
</gene>
<dbReference type="OrthoDB" id="9803773at2"/>
<proteinExistence type="inferred from homology"/>
<dbReference type="InterPro" id="IPR006295">
    <property type="entry name" value="DNA_primase_DnaG"/>
</dbReference>
<evidence type="ECO:0000313" key="16">
    <source>
        <dbReference type="EMBL" id="SHH48241.1"/>
    </source>
</evidence>
<dbReference type="InterPro" id="IPR013264">
    <property type="entry name" value="DNAG_N"/>
</dbReference>
<dbReference type="FunFam" id="3.90.980.10:FF:000001">
    <property type="entry name" value="DNA primase"/>
    <property type="match status" value="1"/>
</dbReference>
<dbReference type="GO" id="GO:0003677">
    <property type="term" value="F:DNA binding"/>
    <property type="evidence" value="ECO:0007669"/>
    <property type="project" value="UniProtKB-KW"/>
</dbReference>
<dbReference type="NCBIfam" id="TIGR01391">
    <property type="entry name" value="dnaG"/>
    <property type="match status" value="1"/>
</dbReference>
<evidence type="ECO:0000256" key="8">
    <source>
        <dbReference type="ARBA" id="ARBA00022833"/>
    </source>
</evidence>
<dbReference type="Pfam" id="PF00772">
    <property type="entry name" value="DnaB"/>
    <property type="match status" value="1"/>
</dbReference>
<keyword evidence="17" id="KW-1185">Reference proteome</keyword>
<dbReference type="PANTHER" id="PTHR30313">
    <property type="entry name" value="DNA PRIMASE"/>
    <property type="match status" value="1"/>
</dbReference>
<evidence type="ECO:0000256" key="2">
    <source>
        <dbReference type="ARBA" id="ARBA00022515"/>
    </source>
</evidence>
<dbReference type="STRING" id="1123282.SAMN02745823_00027"/>
<dbReference type="InterPro" id="IPR007693">
    <property type="entry name" value="DNA_helicase_DnaB-like_N"/>
</dbReference>
<keyword evidence="9" id="KW-0460">Magnesium</keyword>
<sequence>MAFPELFLDELVRKNDIVDVVGSYVRLTKKTGNNLFGLCPFHSEKTPSFSVNVDKQIYHCFGCGKGGGVVNFIMEIENLSFPDAVHVLAKRAGMTVPDETTSKETQSRRARLLELNRDAARFFYASLLTPQGETARKYIAKREISKAMVTRFGLGVALDSWSALYEAMTHKGYTKQELLDAGLVKLSRKDGSSVYDAFRNRLMFPVIDVRGSIIGFSGRILGDGEPKYLNSPDTLVFEKSRNLFALNLAKKTKSGVLILTEGNVDVVALHQAGFDSAVASLGTSLTEEQVRLMTRYTHDVIIAYDMDEAGTKASQRAIGMLEKAGLGVKVLRMRDAKDPDEFIKKFGRDAFALLIESSEHHIDYRLHAIRAKYDLGTDEGRLNYLGEATDMLSRLQSAVEREIFAAKVAEAANVSQEAVTNEVKKAFKRRLSAEKKKQDVRDMNVSAGFQPGDRTIRYENVYSAAAEEGVIRLLVLDGELIETADSLDFEETEFTSPFLQKIFEAIKKRRRDGLEASPASILAELTSAEASRFSMIIEKPEALSSGTKAMQDYIEKIRAERLKRSAREDPLAVLQKYRDKTGCGG</sequence>
<keyword evidence="3 12" id="KW-0808">Transferase</keyword>
<keyword evidence="2 12" id="KW-0639">Primosome</keyword>
<evidence type="ECO:0000256" key="3">
    <source>
        <dbReference type="ARBA" id="ARBA00022679"/>
    </source>
</evidence>
<dbReference type="InterPro" id="IPR034151">
    <property type="entry name" value="TOPRIM_DnaG_bac"/>
</dbReference>
<keyword evidence="1 12" id="KW-0240">DNA-directed RNA polymerase</keyword>
<dbReference type="Pfam" id="PF10410">
    <property type="entry name" value="DnaB_bind"/>
    <property type="match status" value="1"/>
</dbReference>
<evidence type="ECO:0000256" key="11">
    <source>
        <dbReference type="ARBA" id="ARBA00023163"/>
    </source>
</evidence>
<keyword evidence="8 12" id="KW-0862">Zinc</keyword>
<dbReference type="SMART" id="SM00400">
    <property type="entry name" value="ZnF_CHCC"/>
    <property type="match status" value="1"/>
</dbReference>
<evidence type="ECO:0000256" key="1">
    <source>
        <dbReference type="ARBA" id="ARBA00022478"/>
    </source>
</evidence>
<dbReference type="InterPro" id="IPR016136">
    <property type="entry name" value="DNA_helicase_N/primase_C"/>
</dbReference>
<dbReference type="InterPro" id="IPR019475">
    <property type="entry name" value="DNA_primase_DnaB-bd"/>
</dbReference>
<comment type="function">
    <text evidence="12 13">RNA polymerase that catalyzes the synthesis of short RNA molecules used as primers for DNA polymerase during DNA replication.</text>
</comment>
<dbReference type="SUPFAM" id="SSF57783">
    <property type="entry name" value="Zinc beta-ribbon"/>
    <property type="match status" value="1"/>
</dbReference>
<dbReference type="InterPro" id="IPR006171">
    <property type="entry name" value="TOPRIM_dom"/>
</dbReference>
<evidence type="ECO:0000256" key="13">
    <source>
        <dbReference type="PIRNR" id="PIRNR002811"/>
    </source>
</evidence>
<reference evidence="16 17" key="1">
    <citation type="submission" date="2016-11" db="EMBL/GenBank/DDBJ databases">
        <authorList>
            <person name="Jaros S."/>
            <person name="Januszkiewicz K."/>
            <person name="Wedrychowicz H."/>
        </authorList>
    </citation>
    <scope>NUCLEOTIDE SEQUENCE [LARGE SCALE GENOMIC DNA]</scope>
    <source>
        <strain evidence="16 17">DSM 10068</strain>
    </source>
</reference>
<evidence type="ECO:0000256" key="9">
    <source>
        <dbReference type="ARBA" id="ARBA00022842"/>
    </source>
</evidence>
<keyword evidence="11 12" id="KW-0804">Transcription</keyword>
<dbReference type="GO" id="GO:0005524">
    <property type="term" value="F:ATP binding"/>
    <property type="evidence" value="ECO:0007669"/>
    <property type="project" value="InterPro"/>
</dbReference>
<dbReference type="AlphaFoldDB" id="A0A1M5TC29"/>
<dbReference type="GO" id="GO:1990077">
    <property type="term" value="C:primosome complex"/>
    <property type="evidence" value="ECO:0007669"/>
    <property type="project" value="UniProtKB-KW"/>
</dbReference>
<dbReference type="GO" id="GO:0003678">
    <property type="term" value="F:DNA helicase activity"/>
    <property type="evidence" value="ECO:0007669"/>
    <property type="project" value="InterPro"/>
</dbReference>
<evidence type="ECO:0000256" key="4">
    <source>
        <dbReference type="ARBA" id="ARBA00022695"/>
    </source>
</evidence>
<dbReference type="SUPFAM" id="SSF56731">
    <property type="entry name" value="DNA primase core"/>
    <property type="match status" value="1"/>
</dbReference>
<dbReference type="GO" id="GO:0006269">
    <property type="term" value="P:DNA replication, synthesis of primer"/>
    <property type="evidence" value="ECO:0007669"/>
    <property type="project" value="UniProtKB-UniRule"/>
</dbReference>
<evidence type="ECO:0000256" key="12">
    <source>
        <dbReference type="HAMAP-Rule" id="MF_00974"/>
    </source>
</evidence>
<evidence type="ECO:0000256" key="6">
    <source>
        <dbReference type="ARBA" id="ARBA00022723"/>
    </source>
</evidence>
<comment type="subunit">
    <text evidence="12">Monomer. Interacts with DnaB.</text>
</comment>
<dbReference type="Pfam" id="PF08275">
    <property type="entry name" value="DNAG_N"/>
    <property type="match status" value="1"/>
</dbReference>
<keyword evidence="10 12" id="KW-0238">DNA-binding</keyword>
<dbReference type="GO" id="GO:0008270">
    <property type="term" value="F:zinc ion binding"/>
    <property type="evidence" value="ECO:0007669"/>
    <property type="project" value="UniProtKB-UniRule"/>
</dbReference>
<dbReference type="Pfam" id="PF13155">
    <property type="entry name" value="Toprim_2"/>
    <property type="match status" value="1"/>
</dbReference>
<keyword evidence="4 12" id="KW-0548">Nucleotidyltransferase</keyword>
<dbReference type="EMBL" id="FQXV01000001">
    <property type="protein sequence ID" value="SHH48241.1"/>
    <property type="molecule type" value="Genomic_DNA"/>
</dbReference>
<name>A0A1M5TC29_9FIRM</name>
<evidence type="ECO:0000259" key="15">
    <source>
        <dbReference type="PROSITE" id="PS50880"/>
    </source>
</evidence>
<accession>A0A1M5TC29</accession>
<dbReference type="GO" id="GO:0005737">
    <property type="term" value="C:cytoplasm"/>
    <property type="evidence" value="ECO:0007669"/>
    <property type="project" value="TreeGrafter"/>
</dbReference>
<dbReference type="HAMAP" id="MF_00974">
    <property type="entry name" value="DNA_primase_DnaG"/>
    <property type="match status" value="1"/>
</dbReference>
<dbReference type="EC" id="2.7.7.101" evidence="12"/>